<organism evidence="4 5">
    <name type="scientific">Pseudoalteromonas rhizosphaerae</name>
    <dbReference type="NCBI Taxonomy" id="2518973"/>
    <lineage>
        <taxon>Bacteria</taxon>
        <taxon>Pseudomonadati</taxon>
        <taxon>Pseudomonadota</taxon>
        <taxon>Gammaproteobacteria</taxon>
        <taxon>Alteromonadales</taxon>
        <taxon>Pseudoalteromonadaceae</taxon>
        <taxon>Pseudoalteromonas</taxon>
    </lineage>
</organism>
<evidence type="ECO:0000313" key="4">
    <source>
        <dbReference type="EMBL" id="MFK3864433.1"/>
    </source>
</evidence>
<dbReference type="PANTHER" id="PTHR33121:SF70">
    <property type="entry name" value="SIGNALING PROTEIN YKOW"/>
    <property type="match status" value="1"/>
</dbReference>
<evidence type="ECO:0000259" key="2">
    <source>
        <dbReference type="PROSITE" id="PS50883"/>
    </source>
</evidence>
<dbReference type="InterPro" id="IPR050706">
    <property type="entry name" value="Cyclic-di-GMP_PDE-like"/>
</dbReference>
<dbReference type="PROSITE" id="PS50883">
    <property type="entry name" value="EAL"/>
    <property type="match status" value="1"/>
</dbReference>
<feature type="transmembrane region" description="Helical" evidence="1">
    <location>
        <begin position="155"/>
        <end position="174"/>
    </location>
</feature>
<dbReference type="SMART" id="SM00267">
    <property type="entry name" value="GGDEF"/>
    <property type="match status" value="1"/>
</dbReference>
<feature type="transmembrane region" description="Helical" evidence="1">
    <location>
        <begin position="79"/>
        <end position="98"/>
    </location>
</feature>
<dbReference type="InterPro" id="IPR035919">
    <property type="entry name" value="EAL_sf"/>
</dbReference>
<sequence length="629" mass="72032">MATYSKNFIAKRLSFVSSYFNSAIIINLIVAVFVIFSGINQSDSVGKLYWFCVLIFVFSLRILNHFFLSNDNNIKYHCYFIGVFLTGLTWAVFPILFFEDMQMSEKFVTLVVFSSLAGGAVNVLSSDIRSAFSYITFLLIPFSILLLFQPDDNENVLGILGIVLWFILCFVSAIRAAKDVKTSINNEIKLDLFIHNLEKEVQVRTEKIINLEQRDNLTQLFNRGSFFSNVDLDLAQNINNIKAVLFLDMDDFKILNDKYGHEFGDFVLAETGKRLLSIEKKREMIACRWGGDEFILYSCHASKAELISNTTKLVDNLTQPVVKDNLNIRPSFKVGLFYTRTNFDLTQAIKYADVAMYEGKKNRNEISIFDERMMQALNREEMLRRSIKESVEQGGFHLCYQPIVDIIDNKIITFEVLLRWHLNDEFIPPSEFIDIAERYGQINFLGEFVLEQAIASLSKLNKLDNTIALSINVSVLQLESHDFIIFLKNLLNRYCVNKNNIHLEITETIMIKNLVYLSKVITQLKSIGVRISIDDFGTGFSSISVLKELSVDYIKIDKSYVDNICEHSKDKSIVSAVTKMSHMIGCKVIAEGVERNDQLALLKGLEVDSYQGYLFSKPVKFEQALELLR</sequence>
<feature type="domain" description="EAL" evidence="2">
    <location>
        <begin position="380"/>
        <end position="629"/>
    </location>
</feature>
<dbReference type="Pfam" id="PF00563">
    <property type="entry name" value="EAL"/>
    <property type="match status" value="1"/>
</dbReference>
<reference evidence="4 5" key="1">
    <citation type="submission" date="2024-11" db="EMBL/GenBank/DDBJ databases">
        <title>The Natural Products Discovery Center: Release of the First 8490 Sequenced Strains for Exploring Actinobacteria Biosynthetic Diversity.</title>
        <authorList>
            <person name="Kalkreuter E."/>
            <person name="Kautsar S.A."/>
            <person name="Yang D."/>
            <person name="Bader C.D."/>
            <person name="Teijaro C.N."/>
            <person name="Fluegel L."/>
            <person name="Davis C.M."/>
            <person name="Simpson J.R."/>
            <person name="Lauterbach L."/>
            <person name="Steele A.D."/>
            <person name="Gui C."/>
            <person name="Meng S."/>
            <person name="Li G."/>
            <person name="Viehrig K."/>
            <person name="Ye F."/>
            <person name="Su P."/>
            <person name="Kiefer A.F."/>
            <person name="Nichols A."/>
            <person name="Cepeda A.J."/>
            <person name="Yan W."/>
            <person name="Fan B."/>
            <person name="Jiang Y."/>
            <person name="Adhikari A."/>
            <person name="Zheng C.-J."/>
            <person name="Schuster L."/>
            <person name="Cowan T.M."/>
            <person name="Smanski M.J."/>
            <person name="Chevrette M.G."/>
            <person name="De Carvalho L.P.S."/>
            <person name="Shen B."/>
        </authorList>
    </citation>
    <scope>NUCLEOTIDE SEQUENCE [LARGE SCALE GENOMIC DNA]</scope>
    <source>
        <strain evidence="4 5">NPDC078403</strain>
    </source>
</reference>
<name>A0ABW8KXG2_9GAMM</name>
<dbReference type="Proteomes" id="UP001620262">
    <property type="component" value="Unassembled WGS sequence"/>
</dbReference>
<dbReference type="SUPFAM" id="SSF141868">
    <property type="entry name" value="EAL domain-like"/>
    <property type="match status" value="1"/>
</dbReference>
<keyword evidence="5" id="KW-1185">Reference proteome</keyword>
<comment type="caution">
    <text evidence="4">The sequence shown here is derived from an EMBL/GenBank/DDBJ whole genome shotgun (WGS) entry which is preliminary data.</text>
</comment>
<evidence type="ECO:0000256" key="1">
    <source>
        <dbReference type="SAM" id="Phobius"/>
    </source>
</evidence>
<feature type="transmembrane region" description="Helical" evidence="1">
    <location>
        <begin position="16"/>
        <end position="36"/>
    </location>
</feature>
<dbReference type="NCBIfam" id="TIGR00254">
    <property type="entry name" value="GGDEF"/>
    <property type="match status" value="1"/>
</dbReference>
<feature type="transmembrane region" description="Helical" evidence="1">
    <location>
        <begin position="48"/>
        <end position="67"/>
    </location>
</feature>
<dbReference type="SMART" id="SM00052">
    <property type="entry name" value="EAL"/>
    <property type="match status" value="1"/>
</dbReference>
<feature type="transmembrane region" description="Helical" evidence="1">
    <location>
        <begin position="131"/>
        <end position="148"/>
    </location>
</feature>
<protein>
    <submittedName>
        <fullName evidence="4">Bifunctional diguanylate cyclase/phosphodiesterase</fullName>
    </submittedName>
</protein>
<dbReference type="CDD" id="cd01949">
    <property type="entry name" value="GGDEF"/>
    <property type="match status" value="1"/>
</dbReference>
<dbReference type="InterPro" id="IPR000160">
    <property type="entry name" value="GGDEF_dom"/>
</dbReference>
<dbReference type="InterPro" id="IPR001633">
    <property type="entry name" value="EAL_dom"/>
</dbReference>
<dbReference type="InterPro" id="IPR029787">
    <property type="entry name" value="Nucleotide_cyclase"/>
</dbReference>
<keyword evidence="1" id="KW-1133">Transmembrane helix</keyword>
<dbReference type="Gene3D" id="3.20.20.450">
    <property type="entry name" value="EAL domain"/>
    <property type="match status" value="1"/>
</dbReference>
<dbReference type="RefSeq" id="WP_404675455.1">
    <property type="nucleotide sequence ID" value="NZ_JBJDOT010000013.1"/>
</dbReference>
<proteinExistence type="predicted"/>
<dbReference type="Gene3D" id="3.30.70.270">
    <property type="match status" value="1"/>
</dbReference>
<feature type="domain" description="GGDEF" evidence="3">
    <location>
        <begin position="240"/>
        <end position="371"/>
    </location>
</feature>
<accession>A0ABW8KXG2</accession>
<evidence type="ECO:0000313" key="5">
    <source>
        <dbReference type="Proteomes" id="UP001620262"/>
    </source>
</evidence>
<dbReference type="SUPFAM" id="SSF55073">
    <property type="entry name" value="Nucleotide cyclase"/>
    <property type="match status" value="1"/>
</dbReference>
<dbReference type="InterPro" id="IPR043128">
    <property type="entry name" value="Rev_trsase/Diguanyl_cyclase"/>
</dbReference>
<dbReference type="PANTHER" id="PTHR33121">
    <property type="entry name" value="CYCLIC DI-GMP PHOSPHODIESTERASE PDEF"/>
    <property type="match status" value="1"/>
</dbReference>
<keyword evidence="1" id="KW-0472">Membrane</keyword>
<dbReference type="CDD" id="cd01948">
    <property type="entry name" value="EAL"/>
    <property type="match status" value="1"/>
</dbReference>
<evidence type="ECO:0000259" key="3">
    <source>
        <dbReference type="PROSITE" id="PS50887"/>
    </source>
</evidence>
<dbReference type="PROSITE" id="PS50887">
    <property type="entry name" value="GGDEF"/>
    <property type="match status" value="1"/>
</dbReference>
<dbReference type="EMBL" id="JBJDOT010000013">
    <property type="protein sequence ID" value="MFK3864433.1"/>
    <property type="molecule type" value="Genomic_DNA"/>
</dbReference>
<keyword evidence="1" id="KW-0812">Transmembrane</keyword>
<gene>
    <name evidence="4" type="ORF">ACI2JU_11155</name>
</gene>
<dbReference type="Pfam" id="PF00990">
    <property type="entry name" value="GGDEF"/>
    <property type="match status" value="1"/>
</dbReference>